<feature type="signal peptide" evidence="1">
    <location>
        <begin position="1"/>
        <end position="27"/>
    </location>
</feature>
<dbReference type="OrthoDB" id="794867at2"/>
<dbReference type="Proteomes" id="UP000237640">
    <property type="component" value="Unassembled WGS sequence"/>
</dbReference>
<sequence>MIKFSTFFPLIGICVLLVNCTSTKVAAYDQYSYERAVDLRTKILVIMDKATEPYENHKEEANNLLIEIREMAQYERNKANNETSSRMWEMFEDESKSFIGGFIHRWNDRGQFSPLFVEEAKLQVLEAMNLLIQFELKKDTQTKNNLQTLILGSQ</sequence>
<evidence type="ECO:0000313" key="2">
    <source>
        <dbReference type="EMBL" id="PRX53777.1"/>
    </source>
</evidence>
<proteinExistence type="predicted"/>
<name>A0A2T0M8B1_9FLAO</name>
<gene>
    <name evidence="2" type="ORF">CLV81_2164</name>
</gene>
<accession>A0A2T0M8B1</accession>
<comment type="caution">
    <text evidence="2">The sequence shown here is derived from an EMBL/GenBank/DDBJ whole genome shotgun (WGS) entry which is preliminary data.</text>
</comment>
<evidence type="ECO:0000256" key="1">
    <source>
        <dbReference type="SAM" id="SignalP"/>
    </source>
</evidence>
<dbReference type="AlphaFoldDB" id="A0A2T0M8B1"/>
<reference evidence="2 3" key="1">
    <citation type="submission" date="2018-03" db="EMBL/GenBank/DDBJ databases">
        <title>Genomic Encyclopedia of Archaeal and Bacterial Type Strains, Phase II (KMG-II): from individual species to whole genera.</title>
        <authorList>
            <person name="Goeker M."/>
        </authorList>
    </citation>
    <scope>NUCLEOTIDE SEQUENCE [LARGE SCALE GENOMIC DNA]</scope>
    <source>
        <strain evidence="2 3">DSM 25027</strain>
    </source>
</reference>
<dbReference type="EMBL" id="PVYX01000002">
    <property type="protein sequence ID" value="PRX53777.1"/>
    <property type="molecule type" value="Genomic_DNA"/>
</dbReference>
<evidence type="ECO:0000313" key="3">
    <source>
        <dbReference type="Proteomes" id="UP000237640"/>
    </source>
</evidence>
<organism evidence="2 3">
    <name type="scientific">Flagellimonas meridianipacifica</name>
    <dbReference type="NCBI Taxonomy" id="1080225"/>
    <lineage>
        <taxon>Bacteria</taxon>
        <taxon>Pseudomonadati</taxon>
        <taxon>Bacteroidota</taxon>
        <taxon>Flavobacteriia</taxon>
        <taxon>Flavobacteriales</taxon>
        <taxon>Flavobacteriaceae</taxon>
        <taxon>Flagellimonas</taxon>
    </lineage>
</organism>
<dbReference type="RefSeq" id="WP_106145118.1">
    <property type="nucleotide sequence ID" value="NZ_PVYX01000002.1"/>
</dbReference>
<feature type="chain" id="PRO_5015562114" evidence="1">
    <location>
        <begin position="28"/>
        <end position="154"/>
    </location>
</feature>
<protein>
    <submittedName>
        <fullName evidence="2">Uncharacterized protein</fullName>
    </submittedName>
</protein>
<keyword evidence="3" id="KW-1185">Reference proteome</keyword>
<keyword evidence="1" id="KW-0732">Signal</keyword>